<reference evidence="2" key="1">
    <citation type="submission" date="2024-05" db="EMBL/GenBank/DDBJ databases">
        <title>Planctomycetes of the genus Singulisphaera possess chitinolytic capabilities.</title>
        <authorList>
            <person name="Ivanova A."/>
        </authorList>
    </citation>
    <scope>NUCLEOTIDE SEQUENCE</scope>
    <source>
        <strain evidence="2">Ch08T</strain>
    </source>
</reference>
<feature type="transmembrane region" description="Helical" evidence="1">
    <location>
        <begin position="123"/>
        <end position="147"/>
    </location>
</feature>
<evidence type="ECO:0000256" key="1">
    <source>
        <dbReference type="SAM" id="Phobius"/>
    </source>
</evidence>
<feature type="transmembrane region" description="Helical" evidence="1">
    <location>
        <begin position="167"/>
        <end position="184"/>
    </location>
</feature>
<keyword evidence="1" id="KW-1133">Transmembrane helix</keyword>
<feature type="transmembrane region" description="Helical" evidence="1">
    <location>
        <begin position="244"/>
        <end position="267"/>
    </location>
</feature>
<evidence type="ECO:0000313" key="2">
    <source>
        <dbReference type="EMBL" id="XBH08178.1"/>
    </source>
</evidence>
<name>A0AAU7CT19_9BACT</name>
<dbReference type="RefSeq" id="WP_406701014.1">
    <property type="nucleotide sequence ID" value="NZ_CP155447.1"/>
</dbReference>
<dbReference type="EMBL" id="CP155447">
    <property type="protein sequence ID" value="XBH08178.1"/>
    <property type="molecule type" value="Genomic_DNA"/>
</dbReference>
<keyword evidence="1" id="KW-0472">Membrane</keyword>
<keyword evidence="1" id="KW-0812">Transmembrane</keyword>
<dbReference type="AlphaFoldDB" id="A0AAU7CT19"/>
<protein>
    <submittedName>
        <fullName evidence="2">Permease</fullName>
    </submittedName>
</protein>
<feature type="transmembrane region" description="Helical" evidence="1">
    <location>
        <begin position="196"/>
        <end position="217"/>
    </location>
</feature>
<accession>A0AAU7CT19</accession>
<feature type="transmembrane region" description="Helical" evidence="1">
    <location>
        <begin position="17"/>
        <end position="39"/>
    </location>
</feature>
<gene>
    <name evidence="2" type="ORF">V5E97_19700</name>
</gene>
<organism evidence="2">
    <name type="scientific">Singulisphaera sp. Ch08</name>
    <dbReference type="NCBI Taxonomy" id="3120278"/>
    <lineage>
        <taxon>Bacteria</taxon>
        <taxon>Pseudomonadati</taxon>
        <taxon>Planctomycetota</taxon>
        <taxon>Planctomycetia</taxon>
        <taxon>Isosphaerales</taxon>
        <taxon>Isosphaeraceae</taxon>
        <taxon>Singulisphaera</taxon>
    </lineage>
</organism>
<proteinExistence type="predicted"/>
<sequence>MTPFLALARKHLTESRWLLGLTATALFALSWLTVVITSLTEARVRKSMGSTRGLRGLAFRGVEGPVRELASVAFEVAWWSHPFILINVLLWAISRGSAAVALEIERGTLDMTLSRPVSRSSYLASQILVGVSGIGLLCIAMVLGNMIAGRFYPVETPPTLLILARPAWNLAALGLAVYGYTLLLSAFDSVRWRPNLIGSVLTLTGFVLLVIANVPVLENWKWLGNLSIFKVYDPVSAAVTGRDLAFNTAVLGGIGLAGIGLGFLGFLQRDLPANS</sequence>